<protein>
    <submittedName>
        <fullName evidence="1">Uncharacterized protein</fullName>
    </submittedName>
</protein>
<dbReference type="OrthoDB" id="2272820at2759"/>
<keyword evidence="2" id="KW-1185">Reference proteome</keyword>
<dbReference type="AlphaFoldDB" id="A0A8H7RDC1"/>
<dbReference type="EMBL" id="JAEPRD010000017">
    <property type="protein sequence ID" value="KAG2208879.1"/>
    <property type="molecule type" value="Genomic_DNA"/>
</dbReference>
<comment type="caution">
    <text evidence="1">The sequence shown here is derived from an EMBL/GenBank/DDBJ whole genome shotgun (WGS) entry which is preliminary data.</text>
</comment>
<reference evidence="1" key="1">
    <citation type="submission" date="2020-12" db="EMBL/GenBank/DDBJ databases">
        <title>Metabolic potential, ecology and presence of endohyphal bacteria is reflected in genomic diversity of Mucoromycotina.</title>
        <authorList>
            <person name="Muszewska A."/>
            <person name="Okrasinska A."/>
            <person name="Steczkiewicz K."/>
            <person name="Drgas O."/>
            <person name="Orlowska M."/>
            <person name="Perlinska-Lenart U."/>
            <person name="Aleksandrzak-Piekarczyk T."/>
            <person name="Szatraj K."/>
            <person name="Zielenkiewicz U."/>
            <person name="Pilsyk S."/>
            <person name="Malc E."/>
            <person name="Mieczkowski P."/>
            <person name="Kruszewska J.S."/>
            <person name="Biernat P."/>
            <person name="Pawlowska J."/>
        </authorList>
    </citation>
    <scope>NUCLEOTIDE SEQUENCE</scope>
    <source>
        <strain evidence="1">WA0000017839</strain>
    </source>
</reference>
<name>A0A8H7RDC1_9FUNG</name>
<evidence type="ECO:0000313" key="1">
    <source>
        <dbReference type="EMBL" id="KAG2208879.1"/>
    </source>
</evidence>
<evidence type="ECO:0000313" key="2">
    <source>
        <dbReference type="Proteomes" id="UP000603453"/>
    </source>
</evidence>
<dbReference type="Proteomes" id="UP000603453">
    <property type="component" value="Unassembled WGS sequence"/>
</dbReference>
<sequence length="215" mass="24302">MTLVAISYNPPTNSSKWKKGLALLASKLQHHKDKSPTTRAAATEKVLRHNSNTVIKCEDLTAKEFAQMAGIKLKEEDVLEEDVYLTTKSTTTLNNHQMTSISTTLSTKSCHQIWDSDFWQSNEPVKKKKVTPKKSTLGVHTKRNNNNNNNNNINNDTLFISQLRSSSSTINSVQKGRFKIVVGQDDCEPVNQYNHVVLEWKRKRSDSSTTNITKK</sequence>
<accession>A0A8H7RDC1</accession>
<organism evidence="1 2">
    <name type="scientific">Mucor saturninus</name>
    <dbReference type="NCBI Taxonomy" id="64648"/>
    <lineage>
        <taxon>Eukaryota</taxon>
        <taxon>Fungi</taxon>
        <taxon>Fungi incertae sedis</taxon>
        <taxon>Mucoromycota</taxon>
        <taxon>Mucoromycotina</taxon>
        <taxon>Mucoromycetes</taxon>
        <taxon>Mucorales</taxon>
        <taxon>Mucorineae</taxon>
        <taxon>Mucoraceae</taxon>
        <taxon>Mucor</taxon>
    </lineage>
</organism>
<proteinExistence type="predicted"/>
<gene>
    <name evidence="1" type="ORF">INT47_011019</name>
</gene>